<keyword evidence="3" id="KW-1185">Reference proteome</keyword>
<evidence type="ECO:0000313" key="2">
    <source>
        <dbReference type="EMBL" id="PON53570.1"/>
    </source>
</evidence>
<gene>
    <name evidence="2" type="ORF">PanWU01x14_201280</name>
</gene>
<dbReference type="EMBL" id="JXTB01000205">
    <property type="protein sequence ID" value="PON53570.1"/>
    <property type="molecule type" value="Genomic_DNA"/>
</dbReference>
<sequence length="92" mass="10011">MLCDLGSDESLPRAFTSSDRAEGLNVPSRPQAGQKGFYAHSRPRVGQRSFTCLRDFRSDGGLECAFVALGQIEGLECAFVTSDQTKVFHVPS</sequence>
<feature type="region of interest" description="Disordered" evidence="1">
    <location>
        <begin position="16"/>
        <end position="38"/>
    </location>
</feature>
<protein>
    <submittedName>
        <fullName evidence="2">Uncharacterized protein</fullName>
    </submittedName>
</protein>
<reference evidence="3" key="1">
    <citation type="submission" date="2016-06" db="EMBL/GenBank/DDBJ databases">
        <title>Parallel loss of symbiosis genes in relatives of nitrogen-fixing non-legume Parasponia.</title>
        <authorList>
            <person name="Van Velzen R."/>
            <person name="Holmer R."/>
            <person name="Bu F."/>
            <person name="Rutten L."/>
            <person name="Van Zeijl A."/>
            <person name="Liu W."/>
            <person name="Santuari L."/>
            <person name="Cao Q."/>
            <person name="Sharma T."/>
            <person name="Shen D."/>
            <person name="Roswanjaya Y."/>
            <person name="Wardhani T."/>
            <person name="Kalhor M.S."/>
            <person name="Jansen J."/>
            <person name="Van den Hoogen J."/>
            <person name="Gungor B."/>
            <person name="Hartog M."/>
            <person name="Hontelez J."/>
            <person name="Verver J."/>
            <person name="Yang W.-C."/>
            <person name="Schijlen E."/>
            <person name="Repin R."/>
            <person name="Schilthuizen M."/>
            <person name="Schranz E."/>
            <person name="Heidstra R."/>
            <person name="Miyata K."/>
            <person name="Fedorova E."/>
            <person name="Kohlen W."/>
            <person name="Bisseling T."/>
            <person name="Smit S."/>
            <person name="Geurts R."/>
        </authorList>
    </citation>
    <scope>NUCLEOTIDE SEQUENCE [LARGE SCALE GENOMIC DNA]</scope>
    <source>
        <strain evidence="3">cv. WU1-14</strain>
    </source>
</reference>
<dbReference type="AlphaFoldDB" id="A0A2P5BXR7"/>
<accession>A0A2P5BXR7</accession>
<evidence type="ECO:0000313" key="3">
    <source>
        <dbReference type="Proteomes" id="UP000237105"/>
    </source>
</evidence>
<proteinExistence type="predicted"/>
<name>A0A2P5BXR7_PARAD</name>
<dbReference type="Proteomes" id="UP000237105">
    <property type="component" value="Unassembled WGS sequence"/>
</dbReference>
<comment type="caution">
    <text evidence="2">The sequence shown here is derived from an EMBL/GenBank/DDBJ whole genome shotgun (WGS) entry which is preliminary data.</text>
</comment>
<evidence type="ECO:0000256" key="1">
    <source>
        <dbReference type="SAM" id="MobiDB-lite"/>
    </source>
</evidence>
<organism evidence="2 3">
    <name type="scientific">Parasponia andersonii</name>
    <name type="common">Sponia andersonii</name>
    <dbReference type="NCBI Taxonomy" id="3476"/>
    <lineage>
        <taxon>Eukaryota</taxon>
        <taxon>Viridiplantae</taxon>
        <taxon>Streptophyta</taxon>
        <taxon>Embryophyta</taxon>
        <taxon>Tracheophyta</taxon>
        <taxon>Spermatophyta</taxon>
        <taxon>Magnoliopsida</taxon>
        <taxon>eudicotyledons</taxon>
        <taxon>Gunneridae</taxon>
        <taxon>Pentapetalae</taxon>
        <taxon>rosids</taxon>
        <taxon>fabids</taxon>
        <taxon>Rosales</taxon>
        <taxon>Cannabaceae</taxon>
        <taxon>Parasponia</taxon>
    </lineage>
</organism>